<sequence length="716" mass="79066">MAATVANDTIISGTASPTTPTSPASGEIPMEQPPKLKGRRRLLQNLQRMSSSPSLLRRTRSLSTGYQRDRKASLSCVSLSPAQCWGDPTTSLSGGLETASPTYAASGNARIRAISGSRNGSQTTVPLPADLRPASASRNMLSETLEGDATIVDVQGKTRYTKRTLDFWNDMPNEIKTKILGYLTPKEIVRCSLVSKAWHDMCFDGQLWYQIDTSEFYSQISSGALMKIITTAGPFVRDLNLRGCVQLREKWLFEGEQISSACRNVVNFSVEGCRIDKISLNGFFLRNTSLKYINVSGLSTVTNSAMKIIAQTCSQLETLNVSWCLNIDTKGLKRVIESCSNLRDLRAGEIAGFDDESIMECLFEKNTLERLVLHRTDITDESLKMLIVGRDPEIDVLTDRPIVPPRVLRHLDIHQCTNITDAGLSSLAYNVPALQGLQISQCTELTDDSIVDVIQTTPKLSHFDMEDLDNVTNNLLVELAKSPCSDVLEHLNVSYCDSIGDIGMLQVLKNCRQLRSLEMDNTRVSDLCLMEASSLVRKRGYGTDLPKVGLRIVVFDCINVTWAGVREVLSSNAFIPRSLKNQTTVTVKESTSGVGAGSPSSSTSSSSSLPTPTVIAYYPKEIIELKCFHGWQMTANEHTKRVLRGSLTSANNLDRKWADYMMATEEAGAGGANARRRRRRAREAERLYQFDEEEDLSLDVYVGGRRRARSGGCTVM</sequence>
<dbReference type="InterPro" id="IPR001810">
    <property type="entry name" value="F-box_dom"/>
</dbReference>
<dbReference type="Pfam" id="PF13516">
    <property type="entry name" value="LRR_6"/>
    <property type="match status" value="2"/>
</dbReference>
<dbReference type="GO" id="GO:0031146">
    <property type="term" value="P:SCF-dependent proteasomal ubiquitin-dependent protein catabolic process"/>
    <property type="evidence" value="ECO:0007669"/>
    <property type="project" value="TreeGrafter"/>
</dbReference>
<reference evidence="4" key="1">
    <citation type="journal article" date="2015" name="Genome Announc.">
        <title>Genome sequence of the AIDS-associated pathogen Penicillium marneffei (ATCC18224) and its near taxonomic relative Talaromyces stipitatus (ATCC10500).</title>
        <authorList>
            <person name="Nierman W.C."/>
            <person name="Fedorova-Abrams N.D."/>
            <person name="Andrianopoulos A."/>
        </authorList>
    </citation>
    <scope>NUCLEOTIDE SEQUENCE [LARGE SCALE GENOMIC DNA]</scope>
    <source>
        <strain evidence="4">ATCC 18224 / CBS 334.59 / QM 7333</strain>
    </source>
</reference>
<name>B6QPD7_TALMQ</name>
<accession>B6QPD7</accession>
<evidence type="ECO:0000256" key="1">
    <source>
        <dbReference type="SAM" id="MobiDB-lite"/>
    </source>
</evidence>
<feature type="region of interest" description="Disordered" evidence="1">
    <location>
        <begin position="1"/>
        <end position="66"/>
    </location>
</feature>
<gene>
    <name evidence="3" type="ORF">PMAA_044770</name>
</gene>
<dbReference type="VEuPathDB" id="FungiDB:PMAA_044770"/>
<dbReference type="PhylomeDB" id="B6QPD7"/>
<feature type="compositionally biased region" description="Low complexity" evidence="1">
    <location>
        <begin position="590"/>
        <end position="610"/>
    </location>
</feature>
<dbReference type="HOGENOM" id="CLU_025082_0_0_1"/>
<feature type="compositionally biased region" description="Low complexity" evidence="1">
    <location>
        <begin position="46"/>
        <end position="56"/>
    </location>
</feature>
<dbReference type="SMART" id="SM00256">
    <property type="entry name" value="FBOX"/>
    <property type="match status" value="1"/>
</dbReference>
<dbReference type="EMBL" id="DS995904">
    <property type="protein sequence ID" value="EEA20649.1"/>
    <property type="molecule type" value="Genomic_DNA"/>
</dbReference>
<proteinExistence type="predicted"/>
<evidence type="ECO:0000313" key="4">
    <source>
        <dbReference type="Proteomes" id="UP000001294"/>
    </source>
</evidence>
<feature type="compositionally biased region" description="Low complexity" evidence="1">
    <location>
        <begin position="9"/>
        <end position="26"/>
    </location>
</feature>
<organism evidence="3 4">
    <name type="scientific">Talaromyces marneffei (strain ATCC 18224 / CBS 334.59 / QM 7333)</name>
    <name type="common">Penicillium marneffei</name>
    <dbReference type="NCBI Taxonomy" id="441960"/>
    <lineage>
        <taxon>Eukaryota</taxon>
        <taxon>Fungi</taxon>
        <taxon>Dikarya</taxon>
        <taxon>Ascomycota</taxon>
        <taxon>Pezizomycotina</taxon>
        <taxon>Eurotiomycetes</taxon>
        <taxon>Eurotiomycetidae</taxon>
        <taxon>Eurotiales</taxon>
        <taxon>Trichocomaceae</taxon>
        <taxon>Talaromyces</taxon>
        <taxon>Talaromyces sect. Talaromyces</taxon>
    </lineage>
</organism>
<evidence type="ECO:0000313" key="3">
    <source>
        <dbReference type="EMBL" id="EEA20649.1"/>
    </source>
</evidence>
<dbReference type="PROSITE" id="PS50181">
    <property type="entry name" value="FBOX"/>
    <property type="match status" value="1"/>
</dbReference>
<keyword evidence="4" id="KW-1185">Reference proteome</keyword>
<feature type="domain" description="F-box" evidence="2">
    <location>
        <begin position="165"/>
        <end position="211"/>
    </location>
</feature>
<dbReference type="OrthoDB" id="550575at2759"/>
<dbReference type="Gene3D" id="3.80.10.10">
    <property type="entry name" value="Ribonuclease Inhibitor"/>
    <property type="match status" value="3"/>
</dbReference>
<dbReference type="STRING" id="441960.B6QPD7"/>
<dbReference type="InterPro" id="IPR032675">
    <property type="entry name" value="LRR_dom_sf"/>
</dbReference>
<dbReference type="PANTHER" id="PTHR13318">
    <property type="entry name" value="PARTNER OF PAIRED, ISOFORM B-RELATED"/>
    <property type="match status" value="1"/>
</dbReference>
<dbReference type="InterPro" id="IPR006553">
    <property type="entry name" value="Leu-rich_rpt_Cys-con_subtyp"/>
</dbReference>
<dbReference type="GO" id="GO:0019005">
    <property type="term" value="C:SCF ubiquitin ligase complex"/>
    <property type="evidence" value="ECO:0007669"/>
    <property type="project" value="TreeGrafter"/>
</dbReference>
<dbReference type="AlphaFoldDB" id="B6QPD7"/>
<evidence type="ECO:0000259" key="2">
    <source>
        <dbReference type="PROSITE" id="PS50181"/>
    </source>
</evidence>
<protein>
    <submittedName>
        <fullName evidence="3">F-box domain protein</fullName>
    </submittedName>
</protein>
<dbReference type="SMART" id="SM00367">
    <property type="entry name" value="LRR_CC"/>
    <property type="match status" value="6"/>
</dbReference>
<feature type="region of interest" description="Disordered" evidence="1">
    <location>
        <begin position="585"/>
        <end position="610"/>
    </location>
</feature>
<dbReference type="InterPro" id="IPR001611">
    <property type="entry name" value="Leu-rich_rpt"/>
</dbReference>
<dbReference type="Proteomes" id="UP000001294">
    <property type="component" value="Unassembled WGS sequence"/>
</dbReference>
<dbReference type="Pfam" id="PF12937">
    <property type="entry name" value="F-box-like"/>
    <property type="match status" value="1"/>
</dbReference>
<dbReference type="SUPFAM" id="SSF52047">
    <property type="entry name" value="RNI-like"/>
    <property type="match status" value="1"/>
</dbReference>